<accession>A0ABR7UZ21</accession>
<proteinExistence type="predicted"/>
<evidence type="ECO:0000313" key="1">
    <source>
        <dbReference type="EMBL" id="MBD0777855.1"/>
    </source>
</evidence>
<keyword evidence="2" id="KW-1185">Reference proteome</keyword>
<dbReference type="Proteomes" id="UP001166021">
    <property type="component" value="Unassembled WGS sequence"/>
</dbReference>
<comment type="caution">
    <text evidence="1">The sequence shown here is derived from an EMBL/GenBank/DDBJ whole genome shotgun (WGS) entry which is preliminary data.</text>
</comment>
<dbReference type="RefSeq" id="WP_188243366.1">
    <property type="nucleotide sequence ID" value="NZ_JABTCF010000004.1"/>
</dbReference>
<name>A0ABR7UZ21_9FLAO</name>
<gene>
    <name evidence="1" type="ORF">HPE56_08620</name>
</gene>
<organism evidence="1 2">
    <name type="scientific">Maribacter aquimaris</name>
    <dbReference type="NCBI Taxonomy" id="2737171"/>
    <lineage>
        <taxon>Bacteria</taxon>
        <taxon>Pseudomonadati</taxon>
        <taxon>Bacteroidota</taxon>
        <taxon>Flavobacteriia</taxon>
        <taxon>Flavobacteriales</taxon>
        <taxon>Flavobacteriaceae</taxon>
        <taxon>Maribacter</taxon>
    </lineage>
</organism>
<evidence type="ECO:0000313" key="2">
    <source>
        <dbReference type="Proteomes" id="UP001166021"/>
    </source>
</evidence>
<protein>
    <recommendedName>
        <fullName evidence="3">HEAT repeat-containing protein</fullName>
    </recommendedName>
</protein>
<evidence type="ECO:0008006" key="3">
    <source>
        <dbReference type="Google" id="ProtNLM"/>
    </source>
</evidence>
<reference evidence="1" key="1">
    <citation type="submission" date="2020-05" db="EMBL/GenBank/DDBJ databases">
        <title>The draft genome sequence of Maribacter sp. ANRC-HE7.</title>
        <authorList>
            <person name="Mu L."/>
        </authorList>
    </citation>
    <scope>NUCLEOTIDE SEQUENCE</scope>
    <source>
        <strain evidence="1">ANRC-HE7</strain>
    </source>
</reference>
<sequence length="377" mass="44282">MNFNFLMGQKHKRLKGLLWKIVILLIFPVATAQIVPNSKNGFKPRNSKDGKYITHPYIDNEDPLSDSNIVEFRDANNISRYFTRRIRKPVCLSQVCQPISLYIVWDGSGNFQKLKLIKNKPLSKTDHTEFTQKEYLKLNSILSDEHSILKNLQKEDLILEDNRNLLEKGIDAYSGATKPSLYEYVVRDAVYTCYTLWHTVYGPTRQRILQILDEKADSEYLRTIFNEQDIDYTFWGIDFLERHPKYQNGFYKEVAQYINSKNDELSQKALDYFSPNRLTELEVQKYLVTKCKKEKQLDIIWKLASIENLDSSVILILLEKYNVGGIDVTDLGYVYKMMTKEHLANDKINLIMRNILNDDNRYVRNITMECLDKIPEK</sequence>
<dbReference type="EMBL" id="JABTCF010000004">
    <property type="protein sequence ID" value="MBD0777855.1"/>
    <property type="molecule type" value="Genomic_DNA"/>
</dbReference>